<dbReference type="Pfam" id="PF06782">
    <property type="entry name" value="UPF0236"/>
    <property type="match status" value="1"/>
</dbReference>
<sequence>MHPSTDAVRLEELVTTMSTRIAPLTRTLGSWVQQAPHDLQEIEQHVLRIVKELGATLLAGLCSLLAPAQPPRTVSCPCGHSAAFQRLRSATVTTILVPITVPRPYYLCSVCGHGYHPLDADLDLCAGSRSAGLDELLALLGATQDSFADASTVLERLTLLHVSSNSVRDATEELGNVLVADQAQHAAAAADGLARPTAEMVPPSRLYITMDGVLAHLHDRGWSELKVGCCYQTWARPERKRPERLEVRAHSLSYVSALCEAERFGWQVWQEAARRGVLDADEVVVVGDGAHWIWNLAETHFPGATQIVDWYHASGVRLGSGTDAVGGG</sequence>
<comment type="similarity">
    <text evidence="1">Belongs to the UPF0236 family.</text>
</comment>
<accession>A0A6J4HTH1</accession>
<proteinExistence type="inferred from homology"/>
<evidence type="ECO:0000313" key="2">
    <source>
        <dbReference type="EMBL" id="CAA9231488.1"/>
    </source>
</evidence>
<dbReference type="InterPro" id="IPR009620">
    <property type="entry name" value="UPF0236"/>
</dbReference>
<protein>
    <recommendedName>
        <fullName evidence="3">ISKra4 family transposase</fullName>
    </recommendedName>
</protein>
<reference evidence="2" key="1">
    <citation type="submission" date="2020-02" db="EMBL/GenBank/DDBJ databases">
        <authorList>
            <person name="Meier V. D."/>
        </authorList>
    </citation>
    <scope>NUCLEOTIDE SEQUENCE</scope>
    <source>
        <strain evidence="2">AVDCRST_MAG93</strain>
    </source>
</reference>
<name>A0A6J4HTH1_9CHLR</name>
<dbReference type="AlphaFoldDB" id="A0A6J4HTH1"/>
<organism evidence="2">
    <name type="scientific">uncultured Chloroflexia bacterium</name>
    <dbReference type="NCBI Taxonomy" id="1672391"/>
    <lineage>
        <taxon>Bacteria</taxon>
        <taxon>Bacillati</taxon>
        <taxon>Chloroflexota</taxon>
        <taxon>Chloroflexia</taxon>
        <taxon>environmental samples</taxon>
    </lineage>
</organism>
<dbReference type="EMBL" id="CADCTR010000294">
    <property type="protein sequence ID" value="CAA9231488.1"/>
    <property type="molecule type" value="Genomic_DNA"/>
</dbReference>
<evidence type="ECO:0008006" key="3">
    <source>
        <dbReference type="Google" id="ProtNLM"/>
    </source>
</evidence>
<evidence type="ECO:0000256" key="1">
    <source>
        <dbReference type="ARBA" id="ARBA00006539"/>
    </source>
</evidence>
<gene>
    <name evidence="2" type="ORF">AVDCRST_MAG93-900</name>
</gene>